<proteinExistence type="predicted"/>
<dbReference type="EMBL" id="CM045759">
    <property type="protein sequence ID" value="KAI8020069.1"/>
    <property type="molecule type" value="Genomic_DNA"/>
</dbReference>
<organism evidence="1 2">
    <name type="scientific">Camellia lanceoleosa</name>
    <dbReference type="NCBI Taxonomy" id="1840588"/>
    <lineage>
        <taxon>Eukaryota</taxon>
        <taxon>Viridiplantae</taxon>
        <taxon>Streptophyta</taxon>
        <taxon>Embryophyta</taxon>
        <taxon>Tracheophyta</taxon>
        <taxon>Spermatophyta</taxon>
        <taxon>Magnoliopsida</taxon>
        <taxon>eudicotyledons</taxon>
        <taxon>Gunneridae</taxon>
        <taxon>Pentapetalae</taxon>
        <taxon>asterids</taxon>
        <taxon>Ericales</taxon>
        <taxon>Theaceae</taxon>
        <taxon>Camellia</taxon>
    </lineage>
</organism>
<reference evidence="1 2" key="1">
    <citation type="journal article" date="2022" name="Plant J.">
        <title>Chromosome-level genome of Camellia lanceoleosa provides a valuable resource for understanding genome evolution and self-incompatibility.</title>
        <authorList>
            <person name="Gong W."/>
            <person name="Xiao S."/>
            <person name="Wang L."/>
            <person name="Liao Z."/>
            <person name="Chang Y."/>
            <person name="Mo W."/>
            <person name="Hu G."/>
            <person name="Li W."/>
            <person name="Zhao G."/>
            <person name="Zhu H."/>
            <person name="Hu X."/>
            <person name="Ji K."/>
            <person name="Xiang X."/>
            <person name="Song Q."/>
            <person name="Yuan D."/>
            <person name="Jin S."/>
            <person name="Zhang L."/>
        </authorList>
    </citation>
    <scope>NUCLEOTIDE SEQUENCE [LARGE SCALE GENOMIC DNA]</scope>
    <source>
        <strain evidence="1">SQ_2022a</strain>
    </source>
</reference>
<accession>A0ACC0I325</accession>
<evidence type="ECO:0000313" key="2">
    <source>
        <dbReference type="Proteomes" id="UP001060215"/>
    </source>
</evidence>
<dbReference type="Proteomes" id="UP001060215">
    <property type="component" value="Chromosome 2"/>
</dbReference>
<sequence>MIVMGEGKKVEAGGGSLFLFDRKVLRYLRKDGHNWRKKKDGKTVKEAHERLKAGSVDVLHCYYANGEENENFQRRSYWLLEEERLNIVLVHYCKVKVELAATRSSQEMRRSDKFTHISELTHEGLARKKAFIVIGINTAFSSRKRHDLVRQTWMPQGERLLQLEQEKGIIIRFMIGHSATSNSILDRAIDSKDSQHKGFLRLEHVEGYHELPAKTKIFFSTAVAKWDADFYVKVDDDVHVNLGC</sequence>
<evidence type="ECO:0000313" key="1">
    <source>
        <dbReference type="EMBL" id="KAI8020069.1"/>
    </source>
</evidence>
<name>A0ACC0I325_9ERIC</name>
<keyword evidence="2" id="KW-1185">Reference proteome</keyword>
<protein>
    <submittedName>
        <fullName evidence="1">Beta-1,3-galactosyltransferase 7</fullName>
    </submittedName>
</protein>
<comment type="caution">
    <text evidence="1">The sequence shown here is derived from an EMBL/GenBank/DDBJ whole genome shotgun (WGS) entry which is preliminary data.</text>
</comment>
<gene>
    <name evidence="1" type="ORF">LOK49_LG04G02668</name>
</gene>